<dbReference type="OrthoDB" id="3535423at2759"/>
<keyword evidence="2" id="KW-1185">Reference proteome</keyword>
<dbReference type="EMBL" id="KV460253">
    <property type="protein sequence ID" value="OBT93480.1"/>
    <property type="molecule type" value="Genomic_DNA"/>
</dbReference>
<dbReference type="SUPFAM" id="SSF51735">
    <property type="entry name" value="NAD(P)-binding Rossmann-fold domains"/>
    <property type="match status" value="1"/>
</dbReference>
<protein>
    <recommendedName>
        <fullName evidence="3">NAD(P)-binding domain-containing protein</fullName>
    </recommendedName>
</protein>
<dbReference type="GeneID" id="28842084"/>
<dbReference type="RefSeq" id="XP_018127213.1">
    <property type="nucleotide sequence ID" value="XM_018278118.1"/>
</dbReference>
<gene>
    <name evidence="1" type="ORF">VE01_08698</name>
</gene>
<proteinExistence type="predicted"/>
<dbReference type="Proteomes" id="UP000091956">
    <property type="component" value="Unassembled WGS sequence"/>
</dbReference>
<reference evidence="1 2" key="1">
    <citation type="submission" date="2016-03" db="EMBL/GenBank/DDBJ databases">
        <title>Comparative genomics of Pseudogymnoascus destructans, the fungus causing white-nose syndrome of bats.</title>
        <authorList>
            <person name="Palmer J.M."/>
            <person name="Drees K.P."/>
            <person name="Foster J.T."/>
            <person name="Lindner D.L."/>
        </authorList>
    </citation>
    <scope>NUCLEOTIDE SEQUENCE [LARGE SCALE GENOMIC DNA]</scope>
    <source>
        <strain evidence="1 2">UAMH 10579</strain>
    </source>
</reference>
<name>A0A1B8GCD9_9PEZI</name>
<dbReference type="PANTHER" id="PTHR14097:SF9">
    <property type="entry name" value="EPIMERASE, PUTATIVE (AFU_ORTHOLOGUE AFUA_8G07320)-RELATED"/>
    <property type="match status" value="1"/>
</dbReference>
<evidence type="ECO:0000313" key="2">
    <source>
        <dbReference type="Proteomes" id="UP000091956"/>
    </source>
</evidence>
<dbReference type="STRING" id="342668.A0A1B8GCD9"/>
<reference evidence="2" key="2">
    <citation type="journal article" date="2018" name="Nat. Commun.">
        <title>Extreme sensitivity to ultraviolet light in the fungal pathogen causing white-nose syndrome of bats.</title>
        <authorList>
            <person name="Palmer J.M."/>
            <person name="Drees K.P."/>
            <person name="Foster J.T."/>
            <person name="Lindner D.L."/>
        </authorList>
    </citation>
    <scope>NUCLEOTIDE SEQUENCE [LARGE SCALE GENOMIC DNA]</scope>
    <source>
        <strain evidence="2">UAMH 10579</strain>
    </source>
</reference>
<accession>A0A1B8GCD9</accession>
<dbReference type="AlphaFoldDB" id="A0A1B8GCD9"/>
<dbReference type="PANTHER" id="PTHR14097">
    <property type="entry name" value="OXIDOREDUCTASE HTATIP2"/>
    <property type="match status" value="1"/>
</dbReference>
<sequence>MKIILTGCTGVIGSAVLQQCLHNLSITSIVVLSRRPLSSHFSSPKLKVIILNDFLTYPDEVLAQLDDAQACIWALGGMASKYPNVETAREVNIEYPLAAAAAIIVHLRTQKGDGRRFRFLSVSGMSAVRDMNIKLCMFKDSRQIKGELENRMIDLAERNPDSFEVFLARVGTVIPKDNCTLSIIGSLTAGIQPIIGADELAVAMVDIALNGAETELVLHEELVARGKVSASDSG</sequence>
<dbReference type="Gene3D" id="3.40.50.720">
    <property type="entry name" value="NAD(P)-binding Rossmann-like Domain"/>
    <property type="match status" value="1"/>
</dbReference>
<dbReference type="InterPro" id="IPR036291">
    <property type="entry name" value="NAD(P)-bd_dom_sf"/>
</dbReference>
<evidence type="ECO:0000313" key="1">
    <source>
        <dbReference type="EMBL" id="OBT93480.1"/>
    </source>
</evidence>
<evidence type="ECO:0008006" key="3">
    <source>
        <dbReference type="Google" id="ProtNLM"/>
    </source>
</evidence>
<organism evidence="1 2">
    <name type="scientific">Pseudogymnoascus verrucosus</name>
    <dbReference type="NCBI Taxonomy" id="342668"/>
    <lineage>
        <taxon>Eukaryota</taxon>
        <taxon>Fungi</taxon>
        <taxon>Dikarya</taxon>
        <taxon>Ascomycota</taxon>
        <taxon>Pezizomycotina</taxon>
        <taxon>Leotiomycetes</taxon>
        <taxon>Thelebolales</taxon>
        <taxon>Thelebolaceae</taxon>
        <taxon>Pseudogymnoascus</taxon>
    </lineage>
</organism>